<dbReference type="KEGG" id="nah:F5544_12020"/>
<evidence type="ECO:0000256" key="1">
    <source>
        <dbReference type="ARBA" id="ARBA00022741"/>
    </source>
</evidence>
<feature type="compositionally biased region" description="Low complexity" evidence="5">
    <location>
        <begin position="488"/>
        <end position="609"/>
    </location>
</feature>
<keyword evidence="2 4" id="KW-0067">ATP-binding</keyword>
<keyword evidence="7" id="KW-1185">Reference proteome</keyword>
<dbReference type="GO" id="GO:0140662">
    <property type="term" value="F:ATP-dependent protein folding chaperone"/>
    <property type="evidence" value="ECO:0007669"/>
    <property type="project" value="InterPro"/>
</dbReference>
<dbReference type="Pfam" id="PF00012">
    <property type="entry name" value="HSP70"/>
    <property type="match status" value="2"/>
</dbReference>
<dbReference type="Gene3D" id="3.90.640.10">
    <property type="entry name" value="Actin, Chain A, domain 4"/>
    <property type="match status" value="1"/>
</dbReference>
<dbReference type="Gene3D" id="3.30.420.40">
    <property type="match status" value="3"/>
</dbReference>
<keyword evidence="3" id="KW-0143">Chaperone</keyword>
<protein>
    <submittedName>
        <fullName evidence="6">Hsp70 family protein</fullName>
    </submittedName>
</protein>
<feature type="compositionally biased region" description="Pro residues" evidence="5">
    <location>
        <begin position="447"/>
        <end position="487"/>
    </location>
</feature>
<dbReference type="SUPFAM" id="SSF53067">
    <property type="entry name" value="Actin-like ATPase domain"/>
    <property type="match status" value="2"/>
</dbReference>
<sequence length="659" mass="65735">MTIGLGCSIGTVNSVSASVTGERPRPAVRTRRTAVTFDSTGSARIGGIPQFTMAVTDFADLSRDPESVVVGGRLWSPTNLVAAVVNGLIEAAEPNAGVVTTYPATYSDKQVALLRQALDLAGAAHVMLVPEPVAAAEWLAHEYGPLETGFVLVYDLGGNCLDVAVVRVGPDWENHPMVGKPMRSYDFGGRPLGAMIARYAKGVLPDRSGSLSMTSIVDIDSLRTEHVRDSLEIVRACVRSADITMSDITRVLLVGGAARPPEVARTIAELGRPVVISADPGHSIAAGAAFMAARTMAPTGPGDNKTPRVAVFSSAAAVSAMAMSAMTVFGGPGGPGPTAILDPFPAIDAPVEALLYDIHTEDLLNRDVPVSEWSLSRTSGNPIAGSAYGRFITPVARSVQLGPSMADSLIGHHADPRSLSDSMESMYTYANPAQFVNPLPFLRSQPIPAPQSGWPPPAPVPPAAQPPAPAPQPPAPVSAPGPAPAPVGAPTTPGTPTDTTVSASTPSSPAASGAPASSGAGSSTGTVSSGTQSGASASNGGSTGTVSETSSSTSTSSGTTAKDTSSTSGTSSGASSSGRTSSGGTSSGKSSSDGSASGANSGGSSAKGDSTGEKATTSSHETSASGPSSAGASSGRSAEAAGSHESSHDGSSSGGARVH</sequence>
<evidence type="ECO:0000313" key="6">
    <source>
        <dbReference type="EMBL" id="QIS10295.1"/>
    </source>
</evidence>
<evidence type="ECO:0000256" key="4">
    <source>
        <dbReference type="RuleBase" id="RU003322"/>
    </source>
</evidence>
<keyword evidence="1 4" id="KW-0547">Nucleotide-binding</keyword>
<evidence type="ECO:0000313" key="7">
    <source>
        <dbReference type="Proteomes" id="UP000503540"/>
    </source>
</evidence>
<organism evidence="6 7">
    <name type="scientific">Nocardia arthritidis</name>
    <dbReference type="NCBI Taxonomy" id="228602"/>
    <lineage>
        <taxon>Bacteria</taxon>
        <taxon>Bacillati</taxon>
        <taxon>Actinomycetota</taxon>
        <taxon>Actinomycetes</taxon>
        <taxon>Mycobacteriales</taxon>
        <taxon>Nocardiaceae</taxon>
        <taxon>Nocardia</taxon>
    </lineage>
</organism>
<feature type="region of interest" description="Disordered" evidence="5">
    <location>
        <begin position="442"/>
        <end position="659"/>
    </location>
</feature>
<gene>
    <name evidence="6" type="ORF">F5544_12020</name>
</gene>
<feature type="compositionally biased region" description="Low complexity" evidence="5">
    <location>
        <begin position="623"/>
        <end position="659"/>
    </location>
</feature>
<name>A0A6G9YAK3_9NOCA</name>
<dbReference type="InterPro" id="IPR043129">
    <property type="entry name" value="ATPase_NBD"/>
</dbReference>
<dbReference type="InterPro" id="IPR013126">
    <property type="entry name" value="Hsp_70_fam"/>
</dbReference>
<dbReference type="PANTHER" id="PTHR19375">
    <property type="entry name" value="HEAT SHOCK PROTEIN 70KDA"/>
    <property type="match status" value="1"/>
</dbReference>
<reference evidence="6 7" key="1">
    <citation type="journal article" date="2019" name="ACS Chem. Biol.">
        <title>Identification and Mobilization of a Cryptic Antibiotic Biosynthesis Gene Locus from a Human-Pathogenic Nocardia Isolate.</title>
        <authorList>
            <person name="Herisse M."/>
            <person name="Ishida K."/>
            <person name="Porter J.L."/>
            <person name="Howden B."/>
            <person name="Hertweck C."/>
            <person name="Stinear T.P."/>
            <person name="Pidot S.J."/>
        </authorList>
    </citation>
    <scope>NUCLEOTIDE SEQUENCE [LARGE SCALE GENOMIC DNA]</scope>
    <source>
        <strain evidence="6 7">AUSMDU00012717</strain>
    </source>
</reference>
<dbReference type="GO" id="GO:0005524">
    <property type="term" value="F:ATP binding"/>
    <property type="evidence" value="ECO:0007669"/>
    <property type="project" value="UniProtKB-KW"/>
</dbReference>
<evidence type="ECO:0000256" key="3">
    <source>
        <dbReference type="ARBA" id="ARBA00023186"/>
    </source>
</evidence>
<evidence type="ECO:0000256" key="5">
    <source>
        <dbReference type="SAM" id="MobiDB-lite"/>
    </source>
</evidence>
<feature type="compositionally biased region" description="Polar residues" evidence="5">
    <location>
        <begin position="613"/>
        <end position="622"/>
    </location>
</feature>
<dbReference type="Proteomes" id="UP000503540">
    <property type="component" value="Chromosome"/>
</dbReference>
<dbReference type="AlphaFoldDB" id="A0A6G9YAK3"/>
<accession>A0A6G9YAK3</accession>
<dbReference type="EMBL" id="CP046172">
    <property type="protein sequence ID" value="QIS10295.1"/>
    <property type="molecule type" value="Genomic_DNA"/>
</dbReference>
<proteinExistence type="inferred from homology"/>
<comment type="similarity">
    <text evidence="4">Belongs to the heat shock protein 70 family.</text>
</comment>
<evidence type="ECO:0000256" key="2">
    <source>
        <dbReference type="ARBA" id="ARBA00022840"/>
    </source>
</evidence>